<dbReference type="PANTHER" id="PTHR35801">
    <property type="entry name" value="PHOSPHOSERINE PHOSPHATASE RSBX"/>
    <property type="match status" value="1"/>
</dbReference>
<dbReference type="AlphaFoldDB" id="A0A4Y9SDH0"/>
<dbReference type="InterPro" id="IPR003594">
    <property type="entry name" value="HATPase_dom"/>
</dbReference>
<name>A0A4Y9SDH0_9BURK</name>
<reference evidence="2 3" key="1">
    <citation type="submission" date="2019-03" db="EMBL/GenBank/DDBJ databases">
        <title>Draft Genome Sequence of Massilia arenosa sp. nov., a Novel Massilia Species Isolated from a Sandy-loam Maize Soil.</title>
        <authorList>
            <person name="Raths R."/>
            <person name="Peta V."/>
            <person name="Bucking H."/>
        </authorList>
    </citation>
    <scope>NUCLEOTIDE SEQUENCE [LARGE SCALE GENOMIC DNA]</scope>
    <source>
        <strain evidence="2 3">MC02</strain>
    </source>
</reference>
<dbReference type="Gene3D" id="3.30.565.10">
    <property type="entry name" value="Histidine kinase-like ATPase, C-terminal domain"/>
    <property type="match status" value="1"/>
</dbReference>
<dbReference type="RefSeq" id="WP_135207085.1">
    <property type="nucleotide sequence ID" value="NZ_SPVF01000128.1"/>
</dbReference>
<keyword evidence="3" id="KW-1185">Reference proteome</keyword>
<sequence length="343" mass="36075">METVLGFARPQQRCEVHEVSQVAAARRAATDLATALGFDETATGEAALLVTEAATNILKHGSHGEILLRAVRRGGQDGLEIVALDHGPGISNLARSMEDGTSGAGTYGIGLGAMQRLSHEFDIYSAPGKGTVVHLLAWPGQAPPDQDVLQMGAVCLPMAGETVCGDAWSLACGPTRATVLVADGLGHGPDAARASEAAGEVLQRCAAHPPATIIDDAHAALRATRGAAVAVAQIDTHDEELRFAGIGNIAAHLYNGNGIERKQLVSHNGIVGSNVRKIQEFVVPWQPGALLILHSDGLATRWDLDAYPGLLSCHPALVAAVLYRDFCRRRDDVTVLVLRDRQA</sequence>
<feature type="domain" description="PPM-type phosphatase" evidence="1">
    <location>
        <begin position="146"/>
        <end position="340"/>
    </location>
</feature>
<dbReference type="SMART" id="SM00331">
    <property type="entry name" value="PP2C_SIG"/>
    <property type="match status" value="1"/>
</dbReference>
<dbReference type="Gene3D" id="3.60.40.10">
    <property type="entry name" value="PPM-type phosphatase domain"/>
    <property type="match status" value="1"/>
</dbReference>
<dbReference type="InterPro" id="IPR001932">
    <property type="entry name" value="PPM-type_phosphatase-like_dom"/>
</dbReference>
<dbReference type="InterPro" id="IPR036457">
    <property type="entry name" value="PPM-type-like_dom_sf"/>
</dbReference>
<dbReference type="OrthoDB" id="479131at2"/>
<dbReference type="CDD" id="cd16934">
    <property type="entry name" value="HATPase_RsbT-like"/>
    <property type="match status" value="1"/>
</dbReference>
<evidence type="ECO:0000313" key="3">
    <source>
        <dbReference type="Proteomes" id="UP000298438"/>
    </source>
</evidence>
<evidence type="ECO:0000313" key="2">
    <source>
        <dbReference type="EMBL" id="TFW20841.1"/>
    </source>
</evidence>
<comment type="caution">
    <text evidence="2">The sequence shown here is derived from an EMBL/GenBank/DDBJ whole genome shotgun (WGS) entry which is preliminary data.</text>
</comment>
<proteinExistence type="predicted"/>
<keyword evidence="2" id="KW-0418">Kinase</keyword>
<dbReference type="SUPFAM" id="SSF55874">
    <property type="entry name" value="ATPase domain of HSP90 chaperone/DNA topoisomerase II/histidine kinase"/>
    <property type="match status" value="1"/>
</dbReference>
<dbReference type="Pfam" id="PF13581">
    <property type="entry name" value="HATPase_c_2"/>
    <property type="match status" value="1"/>
</dbReference>
<dbReference type="EMBL" id="SPVF01000128">
    <property type="protein sequence ID" value="TFW20841.1"/>
    <property type="molecule type" value="Genomic_DNA"/>
</dbReference>
<keyword evidence="2" id="KW-0723">Serine/threonine-protein kinase</keyword>
<dbReference type="Pfam" id="PF07228">
    <property type="entry name" value="SpoIIE"/>
    <property type="match status" value="1"/>
</dbReference>
<evidence type="ECO:0000259" key="1">
    <source>
        <dbReference type="SMART" id="SM00331"/>
    </source>
</evidence>
<protein>
    <submittedName>
        <fullName evidence="2">Serine/threonine protein kinase</fullName>
    </submittedName>
</protein>
<dbReference type="GO" id="GO:0004674">
    <property type="term" value="F:protein serine/threonine kinase activity"/>
    <property type="evidence" value="ECO:0007669"/>
    <property type="project" value="UniProtKB-KW"/>
</dbReference>
<dbReference type="Proteomes" id="UP000298438">
    <property type="component" value="Unassembled WGS sequence"/>
</dbReference>
<dbReference type="SUPFAM" id="SSF81606">
    <property type="entry name" value="PP2C-like"/>
    <property type="match status" value="1"/>
</dbReference>
<organism evidence="2 3">
    <name type="scientific">Zemynaea arenosa</name>
    <dbReference type="NCBI Taxonomy" id="2561931"/>
    <lineage>
        <taxon>Bacteria</taxon>
        <taxon>Pseudomonadati</taxon>
        <taxon>Pseudomonadota</taxon>
        <taxon>Betaproteobacteria</taxon>
        <taxon>Burkholderiales</taxon>
        <taxon>Oxalobacteraceae</taxon>
        <taxon>Telluria group</taxon>
        <taxon>Zemynaea</taxon>
    </lineage>
</organism>
<dbReference type="InterPro" id="IPR039248">
    <property type="entry name" value="Ptase_RsbX"/>
</dbReference>
<accession>A0A4Y9SDH0</accession>
<gene>
    <name evidence="2" type="ORF">E4L96_10120</name>
</gene>
<dbReference type="InterPro" id="IPR036890">
    <property type="entry name" value="HATPase_C_sf"/>
</dbReference>
<dbReference type="PANTHER" id="PTHR35801:SF1">
    <property type="entry name" value="PHOSPHOSERINE PHOSPHATASE RSBX"/>
    <property type="match status" value="1"/>
</dbReference>
<keyword evidence="2" id="KW-0808">Transferase</keyword>